<dbReference type="OrthoDB" id="5352625at2"/>
<keyword evidence="6" id="KW-1185">Reference proteome</keyword>
<dbReference type="CDD" id="cd10917">
    <property type="entry name" value="CE4_NodB_like_6s_7s"/>
    <property type="match status" value="1"/>
</dbReference>
<accession>A0A5B8Y2D6</accession>
<dbReference type="EMBL" id="CP042467">
    <property type="protein sequence ID" value="QED29859.1"/>
    <property type="molecule type" value="Genomic_DNA"/>
</dbReference>
<name>A0A5B8Y2D6_9DELT</name>
<dbReference type="InterPro" id="IPR050248">
    <property type="entry name" value="Polysacc_deacetylase_ArnD"/>
</dbReference>
<protein>
    <submittedName>
        <fullName evidence="5">Polysaccharide deacetylase family protein</fullName>
    </submittedName>
</protein>
<evidence type="ECO:0000313" key="5">
    <source>
        <dbReference type="EMBL" id="QED29859.1"/>
    </source>
</evidence>
<reference evidence="5 6" key="1">
    <citation type="submission" date="2019-08" db="EMBL/GenBank/DDBJ databases">
        <authorList>
            <person name="Liang Q."/>
        </authorList>
    </citation>
    <scope>NUCLEOTIDE SEQUENCE [LARGE SCALE GENOMIC DNA]</scope>
    <source>
        <strain evidence="5 6">V1718</strain>
    </source>
</reference>
<dbReference type="PROSITE" id="PS51677">
    <property type="entry name" value="NODB"/>
    <property type="match status" value="1"/>
</dbReference>
<dbReference type="PANTHER" id="PTHR10587">
    <property type="entry name" value="GLYCOSYL TRANSFERASE-RELATED"/>
    <property type="match status" value="1"/>
</dbReference>
<keyword evidence="1" id="KW-0479">Metal-binding</keyword>
<evidence type="ECO:0000256" key="1">
    <source>
        <dbReference type="ARBA" id="ARBA00022723"/>
    </source>
</evidence>
<dbReference type="SUPFAM" id="SSF88713">
    <property type="entry name" value="Glycoside hydrolase/deacetylase"/>
    <property type="match status" value="1"/>
</dbReference>
<dbReference type="Gene3D" id="3.20.20.370">
    <property type="entry name" value="Glycoside hydrolase/deacetylase"/>
    <property type="match status" value="1"/>
</dbReference>
<dbReference type="AlphaFoldDB" id="A0A5B8Y2D6"/>
<dbReference type="GO" id="GO:0046872">
    <property type="term" value="F:metal ion binding"/>
    <property type="evidence" value="ECO:0007669"/>
    <property type="project" value="UniProtKB-KW"/>
</dbReference>
<dbReference type="PANTHER" id="PTHR10587:SF133">
    <property type="entry name" value="CHITIN DEACETYLASE 1-RELATED"/>
    <property type="match status" value="1"/>
</dbReference>
<dbReference type="RefSeq" id="WP_146963092.1">
    <property type="nucleotide sequence ID" value="NZ_CP042467.1"/>
</dbReference>
<feature type="domain" description="NodB homology" evidence="4">
    <location>
        <begin position="74"/>
        <end position="275"/>
    </location>
</feature>
<dbReference type="Proteomes" id="UP000321595">
    <property type="component" value="Chromosome"/>
</dbReference>
<sequence length="398" mass="42491">MKNLNWMFAGFLALSLSACGTDAPDPEFLEDNGEPYTEDGIEAWGEAFDDLQSGKADTSGCNGVYVPDPGGFGGKVSLTFDDGPHPTYTNMVLDTLAQHGIKATFFINGKRVNSQAARDALKRIVDEGHILANHSHNHSNLGTMADLARVEAEVDNTHTIIEGAGVTPEFFRFPFGSSNCSTADLVRSFGYKITGWHTDSADWCFASATGGVGYCDARTFKHVPDAVRDNMGELVMQQVYRKNGGIVLFHDVNPYTAESLDGIIQQMKASEMTFVNLDDLNTFPLLNGEEPAAQPWVGSECEDSDTCSFAENASCLSYDEGGFCVMPCEGFCSDFPGRAGTFCVSLDGGETGSCVSKSAAQNSNCAALPGTVAVEKERYVGTSSAPLSTAIVCLPEGL</sequence>
<keyword evidence="2" id="KW-0378">Hydrolase</keyword>
<evidence type="ECO:0000313" key="6">
    <source>
        <dbReference type="Proteomes" id="UP000321595"/>
    </source>
</evidence>
<dbReference type="PROSITE" id="PS51257">
    <property type="entry name" value="PROKAR_LIPOPROTEIN"/>
    <property type="match status" value="1"/>
</dbReference>
<dbReference type="InterPro" id="IPR011330">
    <property type="entry name" value="Glyco_hydro/deAcase_b/a-brl"/>
</dbReference>
<dbReference type="Pfam" id="PF01522">
    <property type="entry name" value="Polysacc_deac_1"/>
    <property type="match status" value="1"/>
</dbReference>
<feature type="chain" id="PRO_5022704139" evidence="3">
    <location>
        <begin position="24"/>
        <end position="398"/>
    </location>
</feature>
<evidence type="ECO:0000256" key="3">
    <source>
        <dbReference type="SAM" id="SignalP"/>
    </source>
</evidence>
<gene>
    <name evidence="5" type="ORF">FRD01_22015</name>
</gene>
<dbReference type="GO" id="GO:0016020">
    <property type="term" value="C:membrane"/>
    <property type="evidence" value="ECO:0007669"/>
    <property type="project" value="TreeGrafter"/>
</dbReference>
<dbReference type="InterPro" id="IPR002509">
    <property type="entry name" value="NODB_dom"/>
</dbReference>
<dbReference type="KEGG" id="bbae:FRD01_22015"/>
<evidence type="ECO:0000259" key="4">
    <source>
        <dbReference type="PROSITE" id="PS51677"/>
    </source>
</evidence>
<evidence type="ECO:0000256" key="2">
    <source>
        <dbReference type="ARBA" id="ARBA00022801"/>
    </source>
</evidence>
<keyword evidence="3" id="KW-0732">Signal</keyword>
<feature type="signal peptide" evidence="3">
    <location>
        <begin position="1"/>
        <end position="23"/>
    </location>
</feature>
<dbReference type="GO" id="GO:0005975">
    <property type="term" value="P:carbohydrate metabolic process"/>
    <property type="evidence" value="ECO:0007669"/>
    <property type="project" value="InterPro"/>
</dbReference>
<organism evidence="5 6">
    <name type="scientific">Microvenator marinus</name>
    <dbReference type="NCBI Taxonomy" id="2600177"/>
    <lineage>
        <taxon>Bacteria</taxon>
        <taxon>Deltaproteobacteria</taxon>
        <taxon>Bradymonadales</taxon>
        <taxon>Microvenatoraceae</taxon>
        <taxon>Microvenator</taxon>
    </lineage>
</organism>
<proteinExistence type="predicted"/>
<dbReference type="GO" id="GO:0016810">
    <property type="term" value="F:hydrolase activity, acting on carbon-nitrogen (but not peptide) bonds"/>
    <property type="evidence" value="ECO:0007669"/>
    <property type="project" value="InterPro"/>
</dbReference>